<organism evidence="1 2">
    <name type="scientific">Chitinophaga arvensicola</name>
    <dbReference type="NCBI Taxonomy" id="29529"/>
    <lineage>
        <taxon>Bacteria</taxon>
        <taxon>Pseudomonadati</taxon>
        <taxon>Bacteroidota</taxon>
        <taxon>Chitinophagia</taxon>
        <taxon>Chitinophagales</taxon>
        <taxon>Chitinophagaceae</taxon>
        <taxon>Chitinophaga</taxon>
    </lineage>
</organism>
<sequence length="459" mass="51739">MLFVHTSDNAQLLFILKLNALYETIHLRKRPEDVAALVQDALQGTLSKEEGEILAKAAGAALRATVWQYTSMLEAFAKVTGLEKQVSKAMELFRLDDSPAGAYDDPEVVEQFIARVSPLIHKNPGYSNYKTDRLNREERAAAGLDLSRRRYNKLFRCLRRLETKLGILIRERQKSLFQRTGKHGFAEDITREDFTGDVNSACFIAYYTARCNLRSEFTVSGQQRPYDEIADMLFKRCAAGGKQTNWWAIAQVYVKTNVLEQLTDDQQGALLGKWTALLQQVASFLEDLWTQNEFNRTSMVVKRGNDSTTWNNTAGAWNKARDSWLNLLYALGMEFVLEDMCPGKVMRLIAADVAAWHHMVGSKGDPNLLVWSQLPLPWEVFSGREACNRTMVEAACKSAGLDTGKSGWIAPRPQGVVPFRPTPELVHGVAISNPYLAKILKQHKYFSGKDIKPLSPEQN</sequence>
<dbReference type="STRING" id="29529.SAMN04488122_2817"/>
<evidence type="ECO:0000313" key="2">
    <source>
        <dbReference type="Proteomes" id="UP000199310"/>
    </source>
</evidence>
<dbReference type="OrthoDB" id="4264468at2"/>
<gene>
    <name evidence="1" type="ORF">SAMN04488122_2817</name>
</gene>
<dbReference type="EMBL" id="FOJG01000001">
    <property type="protein sequence ID" value="SEW40103.1"/>
    <property type="molecule type" value="Genomic_DNA"/>
</dbReference>
<name>A0A1I0RGS5_9BACT</name>
<evidence type="ECO:0000313" key="1">
    <source>
        <dbReference type="EMBL" id="SEW40103.1"/>
    </source>
</evidence>
<proteinExistence type="predicted"/>
<protein>
    <submittedName>
        <fullName evidence="1">Uncharacterized protein</fullName>
    </submittedName>
</protein>
<keyword evidence="2" id="KW-1185">Reference proteome</keyword>
<accession>A0A1I0RGS5</accession>
<dbReference type="Proteomes" id="UP000199310">
    <property type="component" value="Unassembled WGS sequence"/>
</dbReference>
<reference evidence="2" key="1">
    <citation type="submission" date="2016-10" db="EMBL/GenBank/DDBJ databases">
        <authorList>
            <person name="Varghese N."/>
            <person name="Submissions S."/>
        </authorList>
    </citation>
    <scope>NUCLEOTIDE SEQUENCE [LARGE SCALE GENOMIC DNA]</scope>
    <source>
        <strain evidence="2">DSM 3695</strain>
    </source>
</reference>
<dbReference type="AlphaFoldDB" id="A0A1I0RGS5"/>